<comment type="similarity">
    <text evidence="2 10">Belongs to the class VI-like SAM-binding methyltransferase superfamily. Isoprenylcysteine carboxyl methyltransferase family.</text>
</comment>
<evidence type="ECO:0000256" key="9">
    <source>
        <dbReference type="ARBA" id="ARBA00023136"/>
    </source>
</evidence>
<dbReference type="Gene3D" id="1.20.120.1630">
    <property type="match status" value="1"/>
</dbReference>
<dbReference type="PANTHER" id="PTHR12714">
    <property type="entry name" value="PROTEIN-S ISOPRENYLCYSTEINE O-METHYLTRANSFERASE"/>
    <property type="match status" value="1"/>
</dbReference>
<keyword evidence="7 10" id="KW-0812">Transmembrane</keyword>
<keyword evidence="12" id="KW-1185">Reference proteome</keyword>
<evidence type="ECO:0000313" key="11">
    <source>
        <dbReference type="EMBL" id="KAK2958509.1"/>
    </source>
</evidence>
<evidence type="ECO:0000313" key="12">
    <source>
        <dbReference type="Proteomes" id="UP001281761"/>
    </source>
</evidence>
<evidence type="ECO:0000256" key="10">
    <source>
        <dbReference type="RuleBase" id="RU362022"/>
    </source>
</evidence>
<dbReference type="GO" id="GO:0008168">
    <property type="term" value="F:methyltransferase activity"/>
    <property type="evidence" value="ECO:0007669"/>
    <property type="project" value="UniProtKB-KW"/>
</dbReference>
<keyword evidence="10" id="KW-0256">Endoplasmic reticulum</keyword>
<feature type="transmembrane region" description="Helical" evidence="10">
    <location>
        <begin position="6"/>
        <end position="25"/>
    </location>
</feature>
<feature type="transmembrane region" description="Helical" evidence="10">
    <location>
        <begin position="68"/>
        <end position="84"/>
    </location>
</feature>
<evidence type="ECO:0000256" key="5">
    <source>
        <dbReference type="ARBA" id="ARBA00022679"/>
    </source>
</evidence>
<organism evidence="11 12">
    <name type="scientific">Blattamonas nauphoetae</name>
    <dbReference type="NCBI Taxonomy" id="2049346"/>
    <lineage>
        <taxon>Eukaryota</taxon>
        <taxon>Metamonada</taxon>
        <taxon>Preaxostyla</taxon>
        <taxon>Oxymonadida</taxon>
        <taxon>Blattamonas</taxon>
    </lineage>
</organism>
<name>A0ABQ9Y4A6_9EUKA</name>
<keyword evidence="4 10" id="KW-0489">Methyltransferase</keyword>
<evidence type="ECO:0000256" key="7">
    <source>
        <dbReference type="ARBA" id="ARBA00022692"/>
    </source>
</evidence>
<evidence type="ECO:0000256" key="1">
    <source>
        <dbReference type="ARBA" id="ARBA00004141"/>
    </source>
</evidence>
<sequence length="189" mass="22186">MQLQVIQLIIFSFFIVFFFVSEHYLERKYHPYDKPQPLLTPHFAAAIIGAFLEHIIEMICFPGLKQHSTTFFVGLILTILGDLMRKTGIITLGRNFTLKISTKKRDEHELVTHGIYSKIRNPSYTGWYIWTVGSQIMLCNPVCTILFTGICWFFFADRIKYEDAYLQSFFKEQFEEYKNSVWSGIPFVP</sequence>
<dbReference type="PROSITE" id="PS51564">
    <property type="entry name" value="SAM_ICMT"/>
    <property type="match status" value="1"/>
</dbReference>
<evidence type="ECO:0000256" key="8">
    <source>
        <dbReference type="ARBA" id="ARBA00022989"/>
    </source>
</evidence>
<dbReference type="EC" id="2.1.1.100" evidence="3 10"/>
<dbReference type="Pfam" id="PF04140">
    <property type="entry name" value="ICMT"/>
    <property type="match status" value="1"/>
</dbReference>
<gene>
    <name evidence="11" type="ORF">BLNAU_6543</name>
</gene>
<protein>
    <recommendedName>
        <fullName evidence="3 10">Protein-S-isoprenylcysteine O-methyltransferase</fullName>
        <ecNumber evidence="3 10">2.1.1.100</ecNumber>
    </recommendedName>
</protein>
<dbReference type="InterPro" id="IPR025770">
    <property type="entry name" value="PPMT_MeTrfase"/>
</dbReference>
<accession>A0ABQ9Y4A6</accession>
<keyword evidence="5 11" id="KW-0808">Transferase</keyword>
<evidence type="ECO:0000256" key="4">
    <source>
        <dbReference type="ARBA" id="ARBA00022603"/>
    </source>
</evidence>
<evidence type="ECO:0000256" key="2">
    <source>
        <dbReference type="ARBA" id="ARBA00009140"/>
    </source>
</evidence>
<feature type="transmembrane region" description="Helical" evidence="10">
    <location>
        <begin position="127"/>
        <end position="155"/>
    </location>
</feature>
<keyword evidence="6 10" id="KW-0949">S-adenosyl-L-methionine</keyword>
<dbReference type="Proteomes" id="UP001281761">
    <property type="component" value="Unassembled WGS sequence"/>
</dbReference>
<reference evidence="11 12" key="1">
    <citation type="journal article" date="2022" name="bioRxiv">
        <title>Genomics of Preaxostyla Flagellates Illuminates Evolutionary Transitions and the Path Towards Mitochondrial Loss.</title>
        <authorList>
            <person name="Novak L.V.F."/>
            <person name="Treitli S.C."/>
            <person name="Pyrih J."/>
            <person name="Halakuc P."/>
            <person name="Pipaliya S.V."/>
            <person name="Vacek V."/>
            <person name="Brzon O."/>
            <person name="Soukal P."/>
            <person name="Eme L."/>
            <person name="Dacks J.B."/>
            <person name="Karnkowska A."/>
            <person name="Elias M."/>
            <person name="Hampl V."/>
        </authorList>
    </citation>
    <scope>NUCLEOTIDE SEQUENCE [LARGE SCALE GENOMIC DNA]</scope>
    <source>
        <strain evidence="11">NAU3</strain>
        <tissue evidence="11">Gut</tissue>
    </source>
</reference>
<comment type="catalytic activity">
    <reaction evidence="10">
        <text>[protein]-C-terminal S-[(2E,6E)-farnesyl]-L-cysteine + S-adenosyl-L-methionine = [protein]-C-terminal S-[(2E,6E)-farnesyl]-L-cysteine methyl ester + S-adenosyl-L-homocysteine</text>
        <dbReference type="Rhea" id="RHEA:21672"/>
        <dbReference type="Rhea" id="RHEA-COMP:12125"/>
        <dbReference type="Rhea" id="RHEA-COMP:12126"/>
        <dbReference type="ChEBI" id="CHEBI:57856"/>
        <dbReference type="ChEBI" id="CHEBI:59789"/>
        <dbReference type="ChEBI" id="CHEBI:90510"/>
        <dbReference type="ChEBI" id="CHEBI:90511"/>
        <dbReference type="EC" id="2.1.1.100"/>
    </reaction>
</comment>
<dbReference type="InterPro" id="IPR007269">
    <property type="entry name" value="ICMT_MeTrfase"/>
</dbReference>
<evidence type="ECO:0000256" key="3">
    <source>
        <dbReference type="ARBA" id="ARBA00012151"/>
    </source>
</evidence>
<proteinExistence type="inferred from homology"/>
<feature type="transmembrane region" description="Helical" evidence="10">
    <location>
        <begin position="37"/>
        <end position="56"/>
    </location>
</feature>
<comment type="caution">
    <text evidence="11">The sequence shown here is derived from an EMBL/GenBank/DDBJ whole genome shotgun (WGS) entry which is preliminary data.</text>
</comment>
<dbReference type="PANTHER" id="PTHR12714:SF9">
    <property type="entry name" value="PROTEIN-S-ISOPRENYLCYSTEINE O-METHYLTRANSFERASE"/>
    <property type="match status" value="1"/>
</dbReference>
<keyword evidence="9 10" id="KW-0472">Membrane</keyword>
<dbReference type="EMBL" id="JARBJD010000037">
    <property type="protein sequence ID" value="KAK2958509.1"/>
    <property type="molecule type" value="Genomic_DNA"/>
</dbReference>
<dbReference type="GO" id="GO:0032259">
    <property type="term" value="P:methylation"/>
    <property type="evidence" value="ECO:0007669"/>
    <property type="project" value="UniProtKB-KW"/>
</dbReference>
<keyword evidence="8 10" id="KW-1133">Transmembrane helix</keyword>
<comment type="subcellular location">
    <subcellularLocation>
        <location evidence="10">Endoplasmic reticulum membrane</location>
        <topology evidence="10">Multi-pass membrane protein</topology>
    </subcellularLocation>
    <subcellularLocation>
        <location evidence="1">Membrane</location>
        <topology evidence="1">Multi-pass membrane protein</topology>
    </subcellularLocation>
</comment>
<evidence type="ECO:0000256" key="6">
    <source>
        <dbReference type="ARBA" id="ARBA00022691"/>
    </source>
</evidence>